<dbReference type="EMBL" id="RWKW01000103">
    <property type="protein sequence ID" value="RST83459.1"/>
    <property type="molecule type" value="Genomic_DNA"/>
</dbReference>
<organism evidence="1 2">
    <name type="scientific">Aquibium carbonis</name>
    <dbReference type="NCBI Taxonomy" id="2495581"/>
    <lineage>
        <taxon>Bacteria</taxon>
        <taxon>Pseudomonadati</taxon>
        <taxon>Pseudomonadota</taxon>
        <taxon>Alphaproteobacteria</taxon>
        <taxon>Hyphomicrobiales</taxon>
        <taxon>Phyllobacteriaceae</taxon>
        <taxon>Aquibium</taxon>
    </lineage>
</organism>
<dbReference type="RefSeq" id="WP_126702168.1">
    <property type="nucleotide sequence ID" value="NZ_RWKW01000103.1"/>
</dbReference>
<comment type="caution">
    <text evidence="1">The sequence shown here is derived from an EMBL/GenBank/DDBJ whole genome shotgun (WGS) entry which is preliminary data.</text>
</comment>
<dbReference type="OrthoDB" id="1093522at2"/>
<dbReference type="InterPro" id="IPR054333">
    <property type="entry name" value="REase-ARP-assoc"/>
</dbReference>
<name>A0A3S0ANK9_9HYPH</name>
<gene>
    <name evidence="1" type="ORF">EJC49_22475</name>
</gene>
<proteinExistence type="predicted"/>
<evidence type="ECO:0000313" key="1">
    <source>
        <dbReference type="EMBL" id="RST83459.1"/>
    </source>
</evidence>
<dbReference type="AlphaFoldDB" id="A0A3S0ANK9"/>
<dbReference type="Pfam" id="PF22558">
    <property type="entry name" value="REase-ARP"/>
    <property type="match status" value="1"/>
</dbReference>
<accession>A0A3S0ANK9</accession>
<protein>
    <submittedName>
        <fullName evidence="1">Uncharacterized protein</fullName>
    </submittedName>
</protein>
<dbReference type="Proteomes" id="UP000278398">
    <property type="component" value="Unassembled WGS sequence"/>
</dbReference>
<evidence type="ECO:0000313" key="2">
    <source>
        <dbReference type="Proteomes" id="UP000278398"/>
    </source>
</evidence>
<sequence>MTTPPRPDFVAEQRAAQAAFFAAEHPGHVGFEGSLYRLHPDDRLSNLNPVIRDAAERSFADNAIAWHQHAAHGLSSQAACLNFLMPLATRPDVLARLVQSAVGGELPEMLAVEAGPDGEPWFVGFEWIGREDYLNEWPRSGQPRRGANVTSADAILRYRQAGRIETLLVEWKYTESYGAPPEQKREAERLRRYQKIIFSPFGPLRSDAGLKPADLFWDPFYQLMRQQVLAWRMQAAREDATERVRVLHVAPAGNWRLRRVTSPALRALGDDAFAVFRGLLADPESFVSLSTEALFQPLIADAPADDQWALYLRSRYGFLTSCEPVDEAEDR</sequence>
<reference evidence="1 2" key="1">
    <citation type="submission" date="2018-12" db="EMBL/GenBank/DDBJ databases">
        <title>Mesorhizobium carbonis sp. nov., isolated from coal mine water.</title>
        <authorList>
            <person name="Xin W."/>
            <person name="Xu Z."/>
            <person name="Xiang F."/>
            <person name="Zhang J."/>
            <person name="Xi L."/>
            <person name="Liu J."/>
        </authorList>
    </citation>
    <scope>NUCLEOTIDE SEQUENCE [LARGE SCALE GENOMIC DNA]</scope>
    <source>
        <strain evidence="1 2">B2.3</strain>
    </source>
</reference>
<keyword evidence="2" id="KW-1185">Reference proteome</keyword>